<dbReference type="RefSeq" id="WP_144277665.1">
    <property type="nucleotide sequence ID" value="NZ_CP041730.1"/>
</dbReference>
<name>A0A516SDP0_9NEIS</name>
<evidence type="ECO:0008006" key="3">
    <source>
        <dbReference type="Google" id="ProtNLM"/>
    </source>
</evidence>
<dbReference type="KEGG" id="cari:FNU76_07775"/>
<reference evidence="2" key="1">
    <citation type="submission" date="2019-07" db="EMBL/GenBank/DDBJ databases">
        <title>Chitinimonas sp. nov., isolated from Ny-Alesund, arctica soil.</title>
        <authorList>
            <person name="Xu Q."/>
            <person name="Peng F."/>
        </authorList>
    </citation>
    <scope>NUCLEOTIDE SEQUENCE [LARGE SCALE GENOMIC DNA]</scope>
    <source>
        <strain evidence="2">R3-44</strain>
    </source>
</reference>
<dbReference type="SUPFAM" id="SSF51905">
    <property type="entry name" value="FAD/NAD(P)-binding domain"/>
    <property type="match status" value="1"/>
</dbReference>
<keyword evidence="2" id="KW-1185">Reference proteome</keyword>
<gene>
    <name evidence="1" type="ORF">FNU76_07775</name>
</gene>
<dbReference type="AlphaFoldDB" id="A0A516SDP0"/>
<accession>A0A516SDP0</accession>
<evidence type="ECO:0000313" key="2">
    <source>
        <dbReference type="Proteomes" id="UP000317550"/>
    </source>
</evidence>
<dbReference type="InterPro" id="IPR036188">
    <property type="entry name" value="FAD/NAD-bd_sf"/>
</dbReference>
<dbReference type="Proteomes" id="UP000317550">
    <property type="component" value="Chromosome"/>
</dbReference>
<sequence>MADAVLLGNNLAMLVAAGELARRGRAVTLLTDGKGMGGIFAGLRLAEHSFDMGMVLLEKHTPAQPSQDPRDYRATVRNDCARFGSLVSRYMESHLSLVETPTPEALLDGRRWPDYLIANRLEAFAVAGQANGTPAAHMGRDEPLHAANKVGGSAFDHASYAEAAAINHGEALHRHYFEPFIRKLLGVGSEAILARFHRVGWAPLYYPETLLAACEGRHTGLPEYRLWTTSAGFVGQLVGDLLAELAQSPHVTLVKAPIESLRHEADGWHIATADGQWQAARLALGLPNERVHQLLGLPPITPPDSASIGLLFCLVRADAIAHATGCLMVVDEVFASYRLCDQDALAGLSPDWHRVVIEANSEHIAMRYPEEAAEAVMLREVCDLLGIDDRDAVQSVKYINARNALVLPTPGNLTHAAESSGLLHSATPHTRLSGNLLGYGVASINDQIVQGLGIVEEFV</sequence>
<dbReference type="OrthoDB" id="9800445at2"/>
<protein>
    <recommendedName>
        <fullName evidence="3">FAD-dependent oxidoreductase</fullName>
    </recommendedName>
</protein>
<evidence type="ECO:0000313" key="1">
    <source>
        <dbReference type="EMBL" id="QDQ26266.1"/>
    </source>
</evidence>
<dbReference type="EMBL" id="CP041730">
    <property type="protein sequence ID" value="QDQ26266.1"/>
    <property type="molecule type" value="Genomic_DNA"/>
</dbReference>
<dbReference type="Gene3D" id="3.50.50.60">
    <property type="entry name" value="FAD/NAD(P)-binding domain"/>
    <property type="match status" value="1"/>
</dbReference>
<proteinExistence type="predicted"/>
<dbReference type="Gene3D" id="3.90.660.20">
    <property type="entry name" value="Protoporphyrinogen oxidase, mitochondrial, domain 2"/>
    <property type="match status" value="1"/>
</dbReference>
<organism evidence="1 2">
    <name type="scientific">Chitinimonas arctica</name>
    <dbReference type="NCBI Taxonomy" id="2594795"/>
    <lineage>
        <taxon>Bacteria</taxon>
        <taxon>Pseudomonadati</taxon>
        <taxon>Pseudomonadota</taxon>
        <taxon>Betaproteobacteria</taxon>
        <taxon>Neisseriales</taxon>
        <taxon>Chitinibacteraceae</taxon>
        <taxon>Chitinimonas</taxon>
    </lineage>
</organism>